<keyword evidence="3" id="KW-1185">Reference proteome</keyword>
<name>A0A212FL69_DANPL</name>
<gene>
    <name evidence="2" type="ORF">KGM_214482B</name>
</gene>
<dbReference type="EMBL" id="AGBW02007905">
    <property type="protein sequence ID" value="OWR54440.1"/>
    <property type="molecule type" value="Genomic_DNA"/>
</dbReference>
<evidence type="ECO:0000313" key="2">
    <source>
        <dbReference type="EMBL" id="OWR54440.1"/>
    </source>
</evidence>
<feature type="region of interest" description="Disordered" evidence="1">
    <location>
        <begin position="191"/>
        <end position="212"/>
    </location>
</feature>
<dbReference type="STRING" id="278856.A0A212FL69"/>
<organism evidence="2 3">
    <name type="scientific">Danaus plexippus plexippus</name>
    <dbReference type="NCBI Taxonomy" id="278856"/>
    <lineage>
        <taxon>Eukaryota</taxon>
        <taxon>Metazoa</taxon>
        <taxon>Ecdysozoa</taxon>
        <taxon>Arthropoda</taxon>
        <taxon>Hexapoda</taxon>
        <taxon>Insecta</taxon>
        <taxon>Pterygota</taxon>
        <taxon>Neoptera</taxon>
        <taxon>Endopterygota</taxon>
        <taxon>Lepidoptera</taxon>
        <taxon>Glossata</taxon>
        <taxon>Ditrysia</taxon>
        <taxon>Papilionoidea</taxon>
        <taxon>Nymphalidae</taxon>
        <taxon>Danainae</taxon>
        <taxon>Danaini</taxon>
        <taxon>Danaina</taxon>
        <taxon>Danaus</taxon>
        <taxon>Danaus</taxon>
    </lineage>
</organism>
<evidence type="ECO:0000256" key="1">
    <source>
        <dbReference type="SAM" id="MobiDB-lite"/>
    </source>
</evidence>
<protein>
    <submittedName>
        <fullName evidence="2">Uncharacterized protein</fullName>
    </submittedName>
</protein>
<proteinExistence type="predicted"/>
<comment type="caution">
    <text evidence="2">The sequence shown here is derived from an EMBL/GenBank/DDBJ whole genome shotgun (WGS) entry which is preliminary data.</text>
</comment>
<dbReference type="AlphaFoldDB" id="A0A212FL69"/>
<reference evidence="2 3" key="1">
    <citation type="journal article" date="2011" name="Cell">
        <title>The monarch butterfly genome yields insights into long-distance migration.</title>
        <authorList>
            <person name="Zhan S."/>
            <person name="Merlin C."/>
            <person name="Boore J.L."/>
            <person name="Reppert S.M."/>
        </authorList>
    </citation>
    <scope>NUCLEOTIDE SEQUENCE [LARGE SCALE GENOMIC DNA]</scope>
    <source>
        <strain evidence="2">F-2</strain>
    </source>
</reference>
<feature type="non-terminal residue" evidence="2">
    <location>
        <position position="1"/>
    </location>
</feature>
<dbReference type="InParanoid" id="A0A212FL69"/>
<accession>A0A212FL69</accession>
<sequence length="245" mass="26551">KRGVRFHVSRAAPLRNYALCRLLPDNGKDKLDLSQGQFSSDNALDELSCDNTSLCEETADGIDGGAGREGEGEGDELGGDCDTYVLTDRARARCYMLEDALADRRHVILDPAPRSEVLSPGEACEERDRSYLIVDPARDVTCTVLARTLRLDGDPAFTAFREERHRAPPDISGAPVSEELARWRAAAEDALPPPAAPSALAPPAQPKRLTARTNDLTADLWVEEALTDKASWRQVVVVSLSPAGS</sequence>
<evidence type="ECO:0000313" key="3">
    <source>
        <dbReference type="Proteomes" id="UP000007151"/>
    </source>
</evidence>
<dbReference type="KEGG" id="dpl:KGM_214482B"/>
<dbReference type="Proteomes" id="UP000007151">
    <property type="component" value="Unassembled WGS sequence"/>
</dbReference>